<evidence type="ECO:0000256" key="2">
    <source>
        <dbReference type="ARBA" id="ARBA00010442"/>
    </source>
</evidence>
<evidence type="ECO:0000313" key="14">
    <source>
        <dbReference type="Proteomes" id="UP000787635"/>
    </source>
</evidence>
<dbReference type="PANTHER" id="PTHR30625:SF3">
    <property type="entry name" value="TOL-PAL SYSTEM PROTEIN TOLQ"/>
    <property type="match status" value="1"/>
</dbReference>
<keyword evidence="7 10" id="KW-1133">Transmembrane helix</keyword>
<dbReference type="PANTHER" id="PTHR30625">
    <property type="entry name" value="PROTEIN TOLQ"/>
    <property type="match status" value="1"/>
</dbReference>
<comment type="function">
    <text evidence="10">Part of the Tol-Pal system, which plays a role in outer membrane invagination during cell division and is important for maintaining outer membrane integrity.</text>
</comment>
<evidence type="ECO:0000256" key="4">
    <source>
        <dbReference type="ARBA" id="ARBA00022519"/>
    </source>
</evidence>
<keyword evidence="6 10" id="KW-0812">Transmembrane</keyword>
<proteinExistence type="inferred from homology"/>
<comment type="similarity">
    <text evidence="2 10">Belongs to the ExbB/TolQ family.</text>
</comment>
<evidence type="ECO:0000256" key="6">
    <source>
        <dbReference type="ARBA" id="ARBA00022692"/>
    </source>
</evidence>
<name>A0ABX1E8V2_9PROT</name>
<evidence type="ECO:0000256" key="5">
    <source>
        <dbReference type="ARBA" id="ARBA00022618"/>
    </source>
</evidence>
<keyword evidence="14" id="KW-1185">Reference proteome</keyword>
<feature type="region of interest" description="Disordered" evidence="11">
    <location>
        <begin position="240"/>
        <end position="259"/>
    </location>
</feature>
<dbReference type="EMBL" id="JAAVNE010000050">
    <property type="protein sequence ID" value="NKC33624.1"/>
    <property type="molecule type" value="Genomic_DNA"/>
</dbReference>
<evidence type="ECO:0000256" key="9">
    <source>
        <dbReference type="ARBA" id="ARBA00023306"/>
    </source>
</evidence>
<evidence type="ECO:0000256" key="10">
    <source>
        <dbReference type="HAMAP-Rule" id="MF_02202"/>
    </source>
</evidence>
<evidence type="ECO:0000256" key="3">
    <source>
        <dbReference type="ARBA" id="ARBA00022475"/>
    </source>
</evidence>
<keyword evidence="8 10" id="KW-0472">Membrane</keyword>
<comment type="subunit">
    <text evidence="10">The Tol-Pal system is composed of five core proteins: the inner membrane proteins TolA, TolQ and TolR, the periplasmic protein TolB and the outer membrane protein Pal. They form a network linking the inner and outer membranes and the peptidoglycan layer.</text>
</comment>
<evidence type="ECO:0000256" key="11">
    <source>
        <dbReference type="SAM" id="MobiDB-lite"/>
    </source>
</evidence>
<evidence type="ECO:0000256" key="7">
    <source>
        <dbReference type="ARBA" id="ARBA00022989"/>
    </source>
</evidence>
<dbReference type="Proteomes" id="UP000787635">
    <property type="component" value="Unassembled WGS sequence"/>
</dbReference>
<keyword evidence="3 10" id="KW-1003">Cell membrane</keyword>
<comment type="caution">
    <text evidence="13">The sequence shown here is derived from an EMBL/GenBank/DDBJ whole genome shotgun (WGS) entry which is preliminary data.</text>
</comment>
<evidence type="ECO:0000256" key="1">
    <source>
        <dbReference type="ARBA" id="ARBA00004651"/>
    </source>
</evidence>
<dbReference type="InterPro" id="IPR050790">
    <property type="entry name" value="ExbB/TolQ_transport"/>
</dbReference>
<protein>
    <recommendedName>
        <fullName evidence="10">Tol-Pal system protein TolQ</fullName>
    </recommendedName>
</protein>
<feature type="transmembrane region" description="Helical" evidence="10">
    <location>
        <begin position="189"/>
        <end position="211"/>
    </location>
</feature>
<accession>A0ABX1E8V2</accession>
<dbReference type="InterPro" id="IPR002898">
    <property type="entry name" value="MotA_ExbB_proton_chnl"/>
</dbReference>
<keyword evidence="9 10" id="KW-0131">Cell cycle</keyword>
<dbReference type="HAMAP" id="MF_02202">
    <property type="entry name" value="TolQ"/>
    <property type="match status" value="1"/>
</dbReference>
<feature type="transmembrane region" description="Helical" evidence="10">
    <location>
        <begin position="33"/>
        <end position="54"/>
    </location>
</feature>
<keyword evidence="4 10" id="KW-0997">Cell inner membrane</keyword>
<dbReference type="Pfam" id="PF01618">
    <property type="entry name" value="MotA_ExbB"/>
    <property type="match status" value="1"/>
</dbReference>
<evidence type="ECO:0000313" key="13">
    <source>
        <dbReference type="EMBL" id="NKC33624.1"/>
    </source>
</evidence>
<comment type="subcellular location">
    <subcellularLocation>
        <location evidence="10">Cell inner membrane</location>
        <topology evidence="10">Multi-pass membrane protein</topology>
    </subcellularLocation>
    <subcellularLocation>
        <location evidence="1">Cell membrane</location>
        <topology evidence="1">Multi-pass membrane protein</topology>
    </subcellularLocation>
</comment>
<evidence type="ECO:0000259" key="12">
    <source>
        <dbReference type="Pfam" id="PF01618"/>
    </source>
</evidence>
<evidence type="ECO:0000256" key="8">
    <source>
        <dbReference type="ARBA" id="ARBA00023136"/>
    </source>
</evidence>
<dbReference type="NCBIfam" id="TIGR02796">
    <property type="entry name" value="tolQ"/>
    <property type="match status" value="1"/>
</dbReference>
<reference evidence="13 14" key="1">
    <citation type="submission" date="2020-03" db="EMBL/GenBank/DDBJ databases">
        <title>Roseomonas selenitidurans sp. nov. isolated from urban soil.</title>
        <authorList>
            <person name="Liu H."/>
        </authorList>
    </citation>
    <scope>NUCLEOTIDE SEQUENCE [LARGE SCALE GENOMIC DNA]</scope>
    <source>
        <strain evidence="13 14">BU-1</strain>
    </source>
</reference>
<gene>
    <name evidence="10 13" type="primary">tolQ</name>
    <name evidence="13" type="ORF">HEQ75_22370</name>
</gene>
<dbReference type="InterPro" id="IPR014163">
    <property type="entry name" value="Tol-Pal_TolQ"/>
</dbReference>
<sequence length="259" mass="27907">MRGDKALGNVTAQALAPVAHDLSLWSLFLQADWVVKGVMISLLLASVWVWAIVFEKLTMLRRVNRAADGFEDRFWSGGSLEELFDREGETPSNPIAAVFGAAMREWRRSSGRAMTSDLAVVGMKERVERAMTVAITREMERLERWMVFLATVGSAAPFIGLFGTVWGIMNSFSAIAGMQSTNLAVVAPGIAEALFATAIGLVAAIPATIAYNKLATDLGRFGGRLEAFAAEFGAILSRQSEAAMAEPPRPAPSRQPAEG</sequence>
<feature type="transmembrane region" description="Helical" evidence="10">
    <location>
        <begin position="145"/>
        <end position="169"/>
    </location>
</feature>
<organism evidence="13 14">
    <name type="scientific">Falsiroseomonas selenitidurans</name>
    <dbReference type="NCBI Taxonomy" id="2716335"/>
    <lineage>
        <taxon>Bacteria</taxon>
        <taxon>Pseudomonadati</taxon>
        <taxon>Pseudomonadota</taxon>
        <taxon>Alphaproteobacteria</taxon>
        <taxon>Acetobacterales</taxon>
        <taxon>Roseomonadaceae</taxon>
        <taxon>Falsiroseomonas</taxon>
    </lineage>
</organism>
<keyword evidence="5 10" id="KW-0132">Cell division</keyword>
<dbReference type="RefSeq" id="WP_168034348.1">
    <property type="nucleotide sequence ID" value="NZ_JAAVNE010000050.1"/>
</dbReference>
<feature type="domain" description="MotA/TolQ/ExbB proton channel" evidence="12">
    <location>
        <begin position="122"/>
        <end position="220"/>
    </location>
</feature>